<dbReference type="PANTHER" id="PTHR31024:SF3">
    <property type="entry name" value="C-TYPE LECTIN-RELATED"/>
    <property type="match status" value="1"/>
</dbReference>
<protein>
    <submittedName>
        <fullName evidence="1">Uncharacterized protein</fullName>
    </submittedName>
</protein>
<evidence type="ECO:0000313" key="1">
    <source>
        <dbReference type="EMBL" id="GMT03152.1"/>
    </source>
</evidence>
<dbReference type="Proteomes" id="UP001432027">
    <property type="component" value="Unassembled WGS sequence"/>
</dbReference>
<dbReference type="EMBL" id="BTSX01000006">
    <property type="protein sequence ID" value="GMT03152.1"/>
    <property type="molecule type" value="Genomic_DNA"/>
</dbReference>
<evidence type="ECO:0000313" key="2">
    <source>
        <dbReference type="Proteomes" id="UP001432027"/>
    </source>
</evidence>
<gene>
    <name evidence="1" type="ORF">PENTCL1PPCAC_25326</name>
</gene>
<dbReference type="AlphaFoldDB" id="A0AAV5U9B6"/>
<reference evidence="1" key="1">
    <citation type="submission" date="2023-10" db="EMBL/GenBank/DDBJ databases">
        <title>Genome assembly of Pristionchus species.</title>
        <authorList>
            <person name="Yoshida K."/>
            <person name="Sommer R.J."/>
        </authorList>
    </citation>
    <scope>NUCLEOTIDE SEQUENCE</scope>
    <source>
        <strain evidence="1">RS0144</strain>
    </source>
</reference>
<sequence>SRTHCVLSTGAWNLYVDQAFLINCDQQFTLILTEELDNFITPLKETSEHTLRGRNLVAVPQTGMWIHKRSCTGRGSVTFATGAGPDANDNEVMYRSWLCEEVPDWVFSFDIVITIDADDGVVYTIDCSSDKKPVKAQSGNAVAIYTSGISNNLQNLQLYNNIVHIKIGDGGTFNDINVNMHLKFDSKNNDFSLFKIHPINPCRNISTGHILHTISSRMIARCAICRRLCY</sequence>
<keyword evidence="2" id="KW-1185">Reference proteome</keyword>
<dbReference type="PANTHER" id="PTHR31024">
    <property type="entry name" value="C-TYPE LECTIN"/>
    <property type="match status" value="1"/>
</dbReference>
<feature type="non-terminal residue" evidence="1">
    <location>
        <position position="230"/>
    </location>
</feature>
<organism evidence="1 2">
    <name type="scientific">Pristionchus entomophagus</name>
    <dbReference type="NCBI Taxonomy" id="358040"/>
    <lineage>
        <taxon>Eukaryota</taxon>
        <taxon>Metazoa</taxon>
        <taxon>Ecdysozoa</taxon>
        <taxon>Nematoda</taxon>
        <taxon>Chromadorea</taxon>
        <taxon>Rhabditida</taxon>
        <taxon>Rhabditina</taxon>
        <taxon>Diplogasteromorpha</taxon>
        <taxon>Diplogasteroidea</taxon>
        <taxon>Neodiplogasteridae</taxon>
        <taxon>Pristionchus</taxon>
    </lineage>
</organism>
<comment type="caution">
    <text evidence="1">The sequence shown here is derived from an EMBL/GenBank/DDBJ whole genome shotgun (WGS) entry which is preliminary data.</text>
</comment>
<name>A0AAV5U9B6_9BILA</name>
<accession>A0AAV5U9B6</accession>
<feature type="non-terminal residue" evidence="1">
    <location>
        <position position="1"/>
    </location>
</feature>
<proteinExistence type="predicted"/>